<gene>
    <name evidence="1" type="ORF">LCGC14_2420000</name>
</gene>
<proteinExistence type="predicted"/>
<organism evidence="1">
    <name type="scientific">marine sediment metagenome</name>
    <dbReference type="NCBI Taxonomy" id="412755"/>
    <lineage>
        <taxon>unclassified sequences</taxon>
        <taxon>metagenomes</taxon>
        <taxon>ecological metagenomes</taxon>
    </lineage>
</organism>
<dbReference type="AlphaFoldDB" id="A0A0F9BQ15"/>
<evidence type="ECO:0000313" key="1">
    <source>
        <dbReference type="EMBL" id="KKL23975.1"/>
    </source>
</evidence>
<reference evidence="1" key="1">
    <citation type="journal article" date="2015" name="Nature">
        <title>Complex archaea that bridge the gap between prokaryotes and eukaryotes.</title>
        <authorList>
            <person name="Spang A."/>
            <person name="Saw J.H."/>
            <person name="Jorgensen S.L."/>
            <person name="Zaremba-Niedzwiedzka K."/>
            <person name="Martijn J."/>
            <person name="Lind A.E."/>
            <person name="van Eijk R."/>
            <person name="Schleper C."/>
            <person name="Guy L."/>
            <person name="Ettema T.J."/>
        </authorList>
    </citation>
    <scope>NUCLEOTIDE SEQUENCE</scope>
</reference>
<accession>A0A0F9BQ15</accession>
<sequence>MSTESPKRVATTEAAEAWWDGLTDQERIIAALAVEPPDHPCDVAENPWKWLQEAYELAQDNAR</sequence>
<name>A0A0F9BQ15_9ZZZZ</name>
<dbReference type="EMBL" id="LAZR01036766">
    <property type="protein sequence ID" value="KKL23975.1"/>
    <property type="molecule type" value="Genomic_DNA"/>
</dbReference>
<protein>
    <submittedName>
        <fullName evidence="1">Uncharacterized protein</fullName>
    </submittedName>
</protein>
<comment type="caution">
    <text evidence="1">The sequence shown here is derived from an EMBL/GenBank/DDBJ whole genome shotgun (WGS) entry which is preliminary data.</text>
</comment>